<dbReference type="Proteomes" id="UP000182836">
    <property type="component" value="Unassembled WGS sequence"/>
</dbReference>
<dbReference type="PANTHER" id="PTHR24220:SF86">
    <property type="entry name" value="ABC TRANSPORTER ABCH.1"/>
    <property type="match status" value="1"/>
</dbReference>
<evidence type="ECO:0000313" key="6">
    <source>
        <dbReference type="EMBL" id="SDJ41281.1"/>
    </source>
</evidence>
<evidence type="ECO:0000313" key="8">
    <source>
        <dbReference type="Proteomes" id="UP000182836"/>
    </source>
</evidence>
<sequence length="224" mass="25100">MITLEHICKIYKIGRERKVHALHDISETVHEGEFVAVVGPSGSGKSTFLAMAGLLERPTEGVVRFDGKDVTDLRDRERTRIRAERCGFIFQFPSLIPTLNALENVLLPKTVHRTYQNSDEKWGKEVLERVGLKDKLENLPYQLSGGEQRRVALARALINKPDVILADEPTGAVDAYNASVIISLFKEWNAQGKTVIMVTHDMKLADEAGRIIELADGRLKQDPE</sequence>
<dbReference type="Gene3D" id="3.40.50.300">
    <property type="entry name" value="P-loop containing nucleotide triphosphate hydrolases"/>
    <property type="match status" value="1"/>
</dbReference>
<evidence type="ECO:0000313" key="5">
    <source>
        <dbReference type="EMBL" id="KON95080.1"/>
    </source>
</evidence>
<protein>
    <submittedName>
        <fullName evidence="6">Putative ABC transport system ATP-binding protein</fullName>
    </submittedName>
</protein>
<keyword evidence="1" id="KW-0813">Transport</keyword>
<accession>A0A0D1Y484</accession>
<reference evidence="5 7" key="1">
    <citation type="submission" date="2015-07" db="EMBL/GenBank/DDBJ databases">
        <title>Fjat-14205 dsm 2895.</title>
        <authorList>
            <person name="Liu B."/>
            <person name="Wang J."/>
            <person name="Zhu Y."/>
            <person name="Liu G."/>
            <person name="Chen Q."/>
            <person name="Chen Z."/>
            <person name="Lan J."/>
            <person name="Che J."/>
            <person name="Ge C."/>
            <person name="Shi H."/>
            <person name="Pan Z."/>
            <person name="Liu X."/>
        </authorList>
    </citation>
    <scope>NUCLEOTIDE SEQUENCE [LARGE SCALE GENOMIC DNA]</scope>
    <source>
        <strain evidence="5 7">DSM 2895</strain>
    </source>
</reference>
<name>A0A0D1Y484_ANEMI</name>
<evidence type="ECO:0000313" key="7">
    <source>
        <dbReference type="Proteomes" id="UP000037269"/>
    </source>
</evidence>
<reference evidence="6 8" key="2">
    <citation type="submission" date="2016-10" db="EMBL/GenBank/DDBJ databases">
        <authorList>
            <person name="de Groot N.N."/>
        </authorList>
    </citation>
    <scope>NUCLEOTIDE SEQUENCE [LARGE SCALE GENOMIC DNA]</scope>
    <source>
        <strain evidence="6 8">DSM 2895</strain>
    </source>
</reference>
<evidence type="ECO:0000256" key="1">
    <source>
        <dbReference type="ARBA" id="ARBA00022448"/>
    </source>
</evidence>
<dbReference type="RefSeq" id="WP_043067316.1">
    <property type="nucleotide sequence ID" value="NZ_BJOA01000035.1"/>
</dbReference>
<dbReference type="GO" id="GO:0005524">
    <property type="term" value="F:ATP binding"/>
    <property type="evidence" value="ECO:0007669"/>
    <property type="project" value="UniProtKB-KW"/>
</dbReference>
<dbReference type="InterPro" id="IPR003593">
    <property type="entry name" value="AAA+_ATPase"/>
</dbReference>
<evidence type="ECO:0000259" key="4">
    <source>
        <dbReference type="PROSITE" id="PS50893"/>
    </source>
</evidence>
<evidence type="ECO:0000256" key="2">
    <source>
        <dbReference type="ARBA" id="ARBA00022741"/>
    </source>
</evidence>
<dbReference type="CDD" id="cd03255">
    <property type="entry name" value="ABC_MJ0796_LolCDE_FtsE"/>
    <property type="match status" value="1"/>
</dbReference>
<dbReference type="InterPro" id="IPR015854">
    <property type="entry name" value="ABC_transpr_LolD-like"/>
</dbReference>
<dbReference type="PROSITE" id="PS00211">
    <property type="entry name" value="ABC_TRANSPORTER_1"/>
    <property type="match status" value="1"/>
</dbReference>
<dbReference type="AlphaFoldDB" id="A0A0D1Y484"/>
<organism evidence="5 7">
    <name type="scientific">Aneurinibacillus migulanus</name>
    <name type="common">Bacillus migulanus</name>
    <dbReference type="NCBI Taxonomy" id="47500"/>
    <lineage>
        <taxon>Bacteria</taxon>
        <taxon>Bacillati</taxon>
        <taxon>Bacillota</taxon>
        <taxon>Bacilli</taxon>
        <taxon>Bacillales</taxon>
        <taxon>Paenibacillaceae</taxon>
        <taxon>Aneurinibacillus group</taxon>
        <taxon>Aneurinibacillus</taxon>
    </lineage>
</organism>
<dbReference type="EMBL" id="LGUG01000004">
    <property type="protein sequence ID" value="KON95080.1"/>
    <property type="molecule type" value="Genomic_DNA"/>
</dbReference>
<feature type="domain" description="ABC transporter" evidence="4">
    <location>
        <begin position="2"/>
        <end position="224"/>
    </location>
</feature>
<dbReference type="PROSITE" id="PS50893">
    <property type="entry name" value="ABC_TRANSPORTER_2"/>
    <property type="match status" value="1"/>
</dbReference>
<dbReference type="Pfam" id="PF00005">
    <property type="entry name" value="ABC_tran"/>
    <property type="match status" value="1"/>
</dbReference>
<dbReference type="GO" id="GO:0016887">
    <property type="term" value="F:ATP hydrolysis activity"/>
    <property type="evidence" value="ECO:0007669"/>
    <property type="project" value="InterPro"/>
</dbReference>
<dbReference type="PATRIC" id="fig|47500.12.peg.7039"/>
<dbReference type="EMBL" id="FNED01000017">
    <property type="protein sequence ID" value="SDJ41281.1"/>
    <property type="molecule type" value="Genomic_DNA"/>
</dbReference>
<dbReference type="FunFam" id="3.40.50.300:FF:000032">
    <property type="entry name" value="Export ABC transporter ATP-binding protein"/>
    <property type="match status" value="1"/>
</dbReference>
<keyword evidence="7" id="KW-1185">Reference proteome</keyword>
<dbReference type="GO" id="GO:0005886">
    <property type="term" value="C:plasma membrane"/>
    <property type="evidence" value="ECO:0007669"/>
    <property type="project" value="TreeGrafter"/>
</dbReference>
<dbReference type="SMART" id="SM00382">
    <property type="entry name" value="AAA"/>
    <property type="match status" value="1"/>
</dbReference>
<dbReference type="Proteomes" id="UP000037269">
    <property type="component" value="Unassembled WGS sequence"/>
</dbReference>
<dbReference type="InterPro" id="IPR003439">
    <property type="entry name" value="ABC_transporter-like_ATP-bd"/>
</dbReference>
<dbReference type="GO" id="GO:0022857">
    <property type="term" value="F:transmembrane transporter activity"/>
    <property type="evidence" value="ECO:0007669"/>
    <property type="project" value="TreeGrafter"/>
</dbReference>
<dbReference type="STRING" id="47500.AF333_05875"/>
<evidence type="ECO:0000256" key="3">
    <source>
        <dbReference type="ARBA" id="ARBA00022840"/>
    </source>
</evidence>
<dbReference type="InterPro" id="IPR017871">
    <property type="entry name" value="ABC_transporter-like_CS"/>
</dbReference>
<dbReference type="InterPro" id="IPR027417">
    <property type="entry name" value="P-loop_NTPase"/>
</dbReference>
<gene>
    <name evidence="5" type="ORF">AF333_05875</name>
    <name evidence="6" type="ORF">SAMN04487909_11764</name>
</gene>
<dbReference type="GO" id="GO:0098796">
    <property type="term" value="C:membrane protein complex"/>
    <property type="evidence" value="ECO:0007669"/>
    <property type="project" value="UniProtKB-ARBA"/>
</dbReference>
<keyword evidence="3 6" id="KW-0067">ATP-binding</keyword>
<dbReference type="SUPFAM" id="SSF52540">
    <property type="entry name" value="P-loop containing nucleoside triphosphate hydrolases"/>
    <property type="match status" value="1"/>
</dbReference>
<dbReference type="PANTHER" id="PTHR24220">
    <property type="entry name" value="IMPORT ATP-BINDING PROTEIN"/>
    <property type="match status" value="1"/>
</dbReference>
<dbReference type="GeneID" id="42304730"/>
<proteinExistence type="predicted"/>
<dbReference type="InterPro" id="IPR017911">
    <property type="entry name" value="MacB-like_ATP-bd"/>
</dbReference>
<keyword evidence="2" id="KW-0547">Nucleotide-binding</keyword>